<accession>A0A6C0AR51</accession>
<reference evidence="1" key="1">
    <citation type="journal article" date="2020" name="Nature">
        <title>Giant virus diversity and host interactions through global metagenomics.</title>
        <authorList>
            <person name="Schulz F."/>
            <person name="Roux S."/>
            <person name="Paez-Espino D."/>
            <person name="Jungbluth S."/>
            <person name="Walsh D.A."/>
            <person name="Denef V.J."/>
            <person name="McMahon K.D."/>
            <person name="Konstantinidis K.T."/>
            <person name="Eloe-Fadrosh E.A."/>
            <person name="Kyrpides N.C."/>
            <person name="Woyke T."/>
        </authorList>
    </citation>
    <scope>NUCLEOTIDE SEQUENCE</scope>
    <source>
        <strain evidence="1">GVMAG-S-1101164-72</strain>
    </source>
</reference>
<proteinExistence type="predicted"/>
<protein>
    <submittedName>
        <fullName evidence="1">Uncharacterized protein</fullName>
    </submittedName>
</protein>
<name>A0A6C0AR51_9ZZZZ</name>
<organism evidence="1">
    <name type="scientific">viral metagenome</name>
    <dbReference type="NCBI Taxonomy" id="1070528"/>
    <lineage>
        <taxon>unclassified sequences</taxon>
        <taxon>metagenomes</taxon>
        <taxon>organismal metagenomes</taxon>
    </lineage>
</organism>
<evidence type="ECO:0000313" key="1">
    <source>
        <dbReference type="EMBL" id="QHS81755.1"/>
    </source>
</evidence>
<sequence>MPVASPLVNSSEDYFYKVQVEFSGMNYCSLEDAYGIKMADAVAKKEERRKAKRCKGPAATFLDLDPDRQQQTKLPDAPVLNPATGLREHVPVEESQGYEPFQDGGHKVSYIGGKQPRLTVPLGSGIDAEKVTYSKFGIDDISSKLRDEAQVVQDGQAGMYDVPGPDVLGNAAAVVTGGKKNFFGADEEDGFADYRPDAKNFLMEPSTAAFNPMAYKNPDEGDGRATAAKLPIPSVKDYWKPLTPAGADTAFFQALPKPGGTFPKTDGNSHETLSRKIDTIMNRLDEMKRGHAISPDQSQTDVLLFVSSGIFVLFMMDLLVRKGSSLRFLGGL</sequence>
<dbReference type="AlphaFoldDB" id="A0A6C0AR51"/>
<dbReference type="EMBL" id="MN740759">
    <property type="protein sequence ID" value="QHS81755.1"/>
    <property type="molecule type" value="Genomic_DNA"/>
</dbReference>